<evidence type="ECO:0000256" key="2">
    <source>
        <dbReference type="ARBA" id="ARBA00022692"/>
    </source>
</evidence>
<keyword evidence="4 8" id="KW-1133">Transmembrane helix</keyword>
<sequence>MATAIFRAILKNDEAAFDKLVQDQPSMIQKRDKKNHGESVLHLVTRAGHKEFAKKIIGTCPSLVYSTDDNGDTPLHVAATCGRKIILVQMLEFGLKSVTPGPDSDSEVENHEIATEPPEDDLKLAELKNNNGLTPIHFAAISGIVKILKVFCRKTPSSFNILTLPKNQTVFHLAVINQNIEAFVFMAKKVELVNLLHQLDRDGNTVLHTAATVGNSTLIKYIINNTKVNDKAKNADGYTAAQLLDKDNANFTKLSTLLTSGKKTRKEEALQAARNTIIVVAIFIATLAYAAGINPPGGVYQDGDFKGTAIAGKTLAYKLFSVSSSIALYTSIGVVILLVSLISFEMIPLKKLLVVTYTMMSVAMAAISTSFVSAGWVILPHFDRTTWLLYTTLGIAAVMVGGAYVYLCSKLAIIIYRKIYPGRTPVEGAPTKKGYGHYISSLFS</sequence>
<reference evidence="10" key="1">
    <citation type="submission" date="2016-07" db="EMBL/GenBank/DDBJ databases">
        <title>De novo transcriptome assembly of four accessions of the metal hyperaccumulator plant Noccaea caerulescens.</title>
        <authorList>
            <person name="Blande D."/>
            <person name="Halimaa P."/>
            <person name="Tervahauta A.I."/>
            <person name="Aarts M.G."/>
            <person name="Karenlampi S.O."/>
        </authorList>
    </citation>
    <scope>NUCLEOTIDE SEQUENCE</scope>
</reference>
<gene>
    <name evidence="10" type="ORF">LE_TR18095_c0_g1_i1_g.58206</name>
</gene>
<dbReference type="InterPro" id="IPR002110">
    <property type="entry name" value="Ankyrin_rpt"/>
</dbReference>
<keyword evidence="3" id="KW-0677">Repeat</keyword>
<dbReference type="PANTHER" id="PTHR24186:SF38">
    <property type="entry name" value="ANKYRIN REPEAT FAMILY PROTEIN"/>
    <property type="match status" value="1"/>
</dbReference>
<dbReference type="AlphaFoldDB" id="A0A1J3I456"/>
<dbReference type="Pfam" id="PF12796">
    <property type="entry name" value="Ank_2"/>
    <property type="match status" value="1"/>
</dbReference>
<name>A0A1J3I456_NOCCA</name>
<comment type="subcellular location">
    <subcellularLocation>
        <location evidence="1">Membrane</location>
        <topology evidence="1">Multi-pass membrane protein</topology>
    </subcellularLocation>
</comment>
<evidence type="ECO:0000256" key="1">
    <source>
        <dbReference type="ARBA" id="ARBA00004141"/>
    </source>
</evidence>
<dbReference type="Pfam" id="PF13962">
    <property type="entry name" value="PGG"/>
    <property type="match status" value="1"/>
</dbReference>
<keyword evidence="6 8" id="KW-0472">Membrane</keyword>
<feature type="transmembrane region" description="Helical" evidence="8">
    <location>
        <begin position="272"/>
        <end position="291"/>
    </location>
</feature>
<feature type="repeat" description="ANK" evidence="7">
    <location>
        <begin position="202"/>
        <end position="225"/>
    </location>
</feature>
<evidence type="ECO:0000256" key="5">
    <source>
        <dbReference type="ARBA" id="ARBA00023043"/>
    </source>
</evidence>
<evidence type="ECO:0000256" key="3">
    <source>
        <dbReference type="ARBA" id="ARBA00022737"/>
    </source>
</evidence>
<evidence type="ECO:0000256" key="7">
    <source>
        <dbReference type="PROSITE-ProRule" id="PRU00023"/>
    </source>
</evidence>
<dbReference type="InterPro" id="IPR026961">
    <property type="entry name" value="PGG_dom"/>
</dbReference>
<keyword evidence="2 8" id="KW-0812">Transmembrane</keyword>
<feature type="transmembrane region" description="Helical" evidence="8">
    <location>
        <begin position="354"/>
        <end position="379"/>
    </location>
</feature>
<evidence type="ECO:0000256" key="8">
    <source>
        <dbReference type="SAM" id="Phobius"/>
    </source>
</evidence>
<dbReference type="PROSITE" id="PS50088">
    <property type="entry name" value="ANK_REPEAT"/>
    <property type="match status" value="2"/>
</dbReference>
<dbReference type="Pfam" id="PF13857">
    <property type="entry name" value="Ank_5"/>
    <property type="match status" value="1"/>
</dbReference>
<dbReference type="EMBL" id="GEVL01002046">
    <property type="protein sequence ID" value="JAU75295.1"/>
    <property type="molecule type" value="Transcribed_RNA"/>
</dbReference>
<accession>A0A1J3I456</accession>
<feature type="repeat" description="ANK" evidence="7">
    <location>
        <begin position="70"/>
        <end position="94"/>
    </location>
</feature>
<evidence type="ECO:0000313" key="10">
    <source>
        <dbReference type="EMBL" id="JAU75295.1"/>
    </source>
</evidence>
<organism evidence="10">
    <name type="scientific">Noccaea caerulescens</name>
    <name type="common">Alpine penny-cress</name>
    <name type="synonym">Thlaspi caerulescens</name>
    <dbReference type="NCBI Taxonomy" id="107243"/>
    <lineage>
        <taxon>Eukaryota</taxon>
        <taxon>Viridiplantae</taxon>
        <taxon>Streptophyta</taxon>
        <taxon>Embryophyta</taxon>
        <taxon>Tracheophyta</taxon>
        <taxon>Spermatophyta</taxon>
        <taxon>Magnoliopsida</taxon>
        <taxon>eudicotyledons</taxon>
        <taxon>Gunneridae</taxon>
        <taxon>Pentapetalae</taxon>
        <taxon>rosids</taxon>
        <taxon>malvids</taxon>
        <taxon>Brassicales</taxon>
        <taxon>Brassicaceae</taxon>
        <taxon>Coluteocarpeae</taxon>
        <taxon>Noccaea</taxon>
    </lineage>
</organism>
<dbReference type="InterPro" id="IPR036770">
    <property type="entry name" value="Ankyrin_rpt-contain_sf"/>
</dbReference>
<proteinExistence type="predicted"/>
<feature type="transmembrane region" description="Helical" evidence="8">
    <location>
        <begin position="385"/>
        <end position="407"/>
    </location>
</feature>
<feature type="domain" description="PGG" evidence="9">
    <location>
        <begin position="268"/>
        <end position="376"/>
    </location>
</feature>
<keyword evidence="5 7" id="KW-0040">ANK repeat</keyword>
<evidence type="ECO:0000256" key="6">
    <source>
        <dbReference type="ARBA" id="ARBA00023136"/>
    </source>
</evidence>
<dbReference type="PANTHER" id="PTHR24186">
    <property type="entry name" value="PROTEIN PHOSPHATASE 1 REGULATORY SUBUNIT"/>
    <property type="match status" value="1"/>
</dbReference>
<dbReference type="Gene3D" id="1.25.40.20">
    <property type="entry name" value="Ankyrin repeat-containing domain"/>
    <property type="match status" value="2"/>
</dbReference>
<dbReference type="SUPFAM" id="SSF48403">
    <property type="entry name" value="Ankyrin repeat"/>
    <property type="match status" value="1"/>
</dbReference>
<dbReference type="SMART" id="SM00248">
    <property type="entry name" value="ANK"/>
    <property type="match status" value="5"/>
</dbReference>
<evidence type="ECO:0000259" key="9">
    <source>
        <dbReference type="Pfam" id="PF13962"/>
    </source>
</evidence>
<evidence type="ECO:0000256" key="4">
    <source>
        <dbReference type="ARBA" id="ARBA00022989"/>
    </source>
</evidence>
<protein>
    <submittedName>
        <fullName evidence="10">Ankyrin repeat-containing protein</fullName>
    </submittedName>
</protein>
<dbReference type="PROSITE" id="PS50297">
    <property type="entry name" value="ANK_REP_REGION"/>
    <property type="match status" value="2"/>
</dbReference>
<feature type="transmembrane region" description="Helical" evidence="8">
    <location>
        <begin position="326"/>
        <end position="347"/>
    </location>
</feature>
<dbReference type="GO" id="GO:0005886">
    <property type="term" value="C:plasma membrane"/>
    <property type="evidence" value="ECO:0007669"/>
    <property type="project" value="TreeGrafter"/>
</dbReference>